<sequence length="652" mass="72330">MERILPRSCLFCNTKIYCFNFLCFTPMIKGGSIMSTESSTVQAPDYSTGALARRLWGLVGEYRSDCLKILLVQLGVVILTLVALALTGTAIDFLHHSIDPASSNFREPFYFPWLPGHSPMLRIVELSALILFFALLRTWLNYKAFMMLAVTTEKDIVATLRSRVYDKMQRLSFRFFDANASGSLINRVTGDSRGVAMFFNAVLIPAIILILSLGVYLAYMIHLSLSLTLVSLATTPLLWWLTTRFSKVVQPEYTRNRELMDKLVLTLSESVQGAQVIKGFSRQKDRKAKFGAINDEVSSHQNEIFEKVSRFTPIVEFITQFNIIIVLSYGGWLVIEGKLPLGAGLIVFAGLLQQLSNQVANIANLANTAQQSFICAKRVFEVLDKPLEIQSKPNALSPHDLRGELEFQTVSFSYDGDDAELENISFKASPGQKIGFIGATGSGKSTLLSLIPRFYDPSQGCVRIDGHDLRDLDLGALRARIGLVFQENFLFSNTIAANIAFGHPEASFEKIQRAAQLASAEEFITSLPDGYNTIIGEDGVNLSGGQRQRISIARAILLEPTILLLDDPTASVDAETEKDILDSLETASAGRTTILISNRISAIRKCDRIHVLDRGRIVQSGTHEELVSQNGIYRTFTHIQYGESSRQEVSEP</sequence>
<evidence type="ECO:0000256" key="3">
    <source>
        <dbReference type="ARBA" id="ARBA00022741"/>
    </source>
</evidence>
<dbReference type="SMART" id="SM00382">
    <property type="entry name" value="AAA"/>
    <property type="match status" value="1"/>
</dbReference>
<dbReference type="RefSeq" id="WP_286004331.1">
    <property type="nucleotide sequence ID" value="NZ_JASVEJ010000021.1"/>
</dbReference>
<evidence type="ECO:0000256" key="7">
    <source>
        <dbReference type="SAM" id="Phobius"/>
    </source>
</evidence>
<evidence type="ECO:0000313" key="10">
    <source>
        <dbReference type="EMBL" id="MDL5056918.1"/>
    </source>
</evidence>
<dbReference type="PANTHER" id="PTHR43394:SF1">
    <property type="entry name" value="ATP-BINDING CASSETTE SUB-FAMILY B MEMBER 10, MITOCHONDRIAL"/>
    <property type="match status" value="1"/>
</dbReference>
<feature type="domain" description="ABC transporter" evidence="8">
    <location>
        <begin position="405"/>
        <end position="639"/>
    </location>
</feature>
<comment type="caution">
    <text evidence="10">The sequence shown here is derived from an EMBL/GenBank/DDBJ whole genome shotgun (WGS) entry which is preliminary data.</text>
</comment>
<feature type="domain" description="ABC transmembrane type-1" evidence="9">
    <location>
        <begin position="69"/>
        <end position="371"/>
    </location>
</feature>
<evidence type="ECO:0000313" key="11">
    <source>
        <dbReference type="Proteomes" id="UP001230986"/>
    </source>
</evidence>
<keyword evidence="3" id="KW-0547">Nucleotide-binding</keyword>
<dbReference type="PROSITE" id="PS00211">
    <property type="entry name" value="ABC_TRANSPORTER_1"/>
    <property type="match status" value="1"/>
</dbReference>
<keyword evidence="11" id="KW-1185">Reference proteome</keyword>
<dbReference type="InterPro" id="IPR003439">
    <property type="entry name" value="ABC_transporter-like_ATP-bd"/>
</dbReference>
<comment type="subcellular location">
    <subcellularLocation>
        <location evidence="1">Cell membrane</location>
        <topology evidence="1">Multi-pass membrane protein</topology>
    </subcellularLocation>
</comment>
<dbReference type="Gene3D" id="1.20.1560.10">
    <property type="entry name" value="ABC transporter type 1, transmembrane domain"/>
    <property type="match status" value="1"/>
</dbReference>
<dbReference type="SUPFAM" id="SSF90123">
    <property type="entry name" value="ABC transporter transmembrane region"/>
    <property type="match status" value="1"/>
</dbReference>
<dbReference type="CDD" id="cd07346">
    <property type="entry name" value="ABC_6TM_exporters"/>
    <property type="match status" value="1"/>
</dbReference>
<dbReference type="GO" id="GO:0005524">
    <property type="term" value="F:ATP binding"/>
    <property type="evidence" value="ECO:0007669"/>
    <property type="project" value="UniProtKB-KW"/>
</dbReference>
<keyword evidence="4 10" id="KW-0067">ATP-binding</keyword>
<keyword evidence="5 7" id="KW-1133">Transmembrane helix</keyword>
<organism evidence="10 11">
    <name type="scientific">Geitlerinema calcuttense NRMC-F 0142</name>
    <dbReference type="NCBI Taxonomy" id="2922238"/>
    <lineage>
        <taxon>Bacteria</taxon>
        <taxon>Bacillati</taxon>
        <taxon>Cyanobacteriota</taxon>
        <taxon>Cyanophyceae</taxon>
        <taxon>Geitlerinematales</taxon>
        <taxon>Geitlerinemataceae</taxon>
        <taxon>Geitlerinema</taxon>
    </lineage>
</organism>
<keyword evidence="2 7" id="KW-0812">Transmembrane</keyword>
<protein>
    <submittedName>
        <fullName evidence="10">ABC transporter ATP-binding protein</fullName>
    </submittedName>
</protein>
<dbReference type="Gene3D" id="3.40.50.300">
    <property type="entry name" value="P-loop containing nucleotide triphosphate hydrolases"/>
    <property type="match status" value="1"/>
</dbReference>
<name>A0ABT7LY44_9CYAN</name>
<evidence type="ECO:0000256" key="1">
    <source>
        <dbReference type="ARBA" id="ARBA00004651"/>
    </source>
</evidence>
<feature type="transmembrane region" description="Helical" evidence="7">
    <location>
        <begin position="195"/>
        <end position="217"/>
    </location>
</feature>
<dbReference type="Pfam" id="PF00005">
    <property type="entry name" value="ABC_tran"/>
    <property type="match status" value="1"/>
</dbReference>
<evidence type="ECO:0000256" key="6">
    <source>
        <dbReference type="ARBA" id="ARBA00023136"/>
    </source>
</evidence>
<feature type="transmembrane region" description="Helical" evidence="7">
    <location>
        <begin position="69"/>
        <end position="91"/>
    </location>
</feature>
<keyword evidence="6 7" id="KW-0472">Membrane</keyword>
<dbReference type="SUPFAM" id="SSF52540">
    <property type="entry name" value="P-loop containing nucleoside triphosphate hydrolases"/>
    <property type="match status" value="1"/>
</dbReference>
<dbReference type="EMBL" id="JASVEJ010000021">
    <property type="protein sequence ID" value="MDL5056918.1"/>
    <property type="molecule type" value="Genomic_DNA"/>
</dbReference>
<dbReference type="Proteomes" id="UP001230986">
    <property type="component" value="Unassembled WGS sequence"/>
</dbReference>
<dbReference type="Pfam" id="PF00664">
    <property type="entry name" value="ABC_membrane"/>
    <property type="match status" value="1"/>
</dbReference>
<dbReference type="PROSITE" id="PS50893">
    <property type="entry name" value="ABC_TRANSPORTER_2"/>
    <property type="match status" value="1"/>
</dbReference>
<reference evidence="10 11" key="1">
    <citation type="submission" date="2023-06" db="EMBL/GenBank/DDBJ databases">
        <title>Whole genome sequence of Oscillatoria calcuttensis NRMC-F 0142.</title>
        <authorList>
            <person name="Shakena Fathima T."/>
            <person name="Muralitharan G."/>
            <person name="Thajuddin N."/>
        </authorList>
    </citation>
    <scope>NUCLEOTIDE SEQUENCE [LARGE SCALE GENOMIC DNA]</scope>
    <source>
        <strain evidence="10 11">NRMC-F 0142</strain>
    </source>
</reference>
<dbReference type="InterPro" id="IPR003593">
    <property type="entry name" value="AAA+_ATPase"/>
</dbReference>
<dbReference type="InterPro" id="IPR027417">
    <property type="entry name" value="P-loop_NTPase"/>
</dbReference>
<evidence type="ECO:0000256" key="2">
    <source>
        <dbReference type="ARBA" id="ARBA00022692"/>
    </source>
</evidence>
<evidence type="ECO:0000259" key="9">
    <source>
        <dbReference type="PROSITE" id="PS50929"/>
    </source>
</evidence>
<dbReference type="InterPro" id="IPR017871">
    <property type="entry name" value="ABC_transporter-like_CS"/>
</dbReference>
<accession>A0ABT7LY44</accession>
<gene>
    <name evidence="10" type="ORF">QQ055_05490</name>
</gene>
<proteinExistence type="predicted"/>
<dbReference type="PROSITE" id="PS50929">
    <property type="entry name" value="ABC_TM1F"/>
    <property type="match status" value="1"/>
</dbReference>
<feature type="transmembrane region" description="Helical" evidence="7">
    <location>
        <begin position="120"/>
        <end position="140"/>
    </location>
</feature>
<evidence type="ECO:0000259" key="8">
    <source>
        <dbReference type="PROSITE" id="PS50893"/>
    </source>
</evidence>
<dbReference type="InterPro" id="IPR039421">
    <property type="entry name" value="Type_1_exporter"/>
</dbReference>
<dbReference type="InterPro" id="IPR036640">
    <property type="entry name" value="ABC1_TM_sf"/>
</dbReference>
<dbReference type="InterPro" id="IPR011527">
    <property type="entry name" value="ABC1_TM_dom"/>
</dbReference>
<dbReference type="PANTHER" id="PTHR43394">
    <property type="entry name" value="ATP-DEPENDENT PERMEASE MDL1, MITOCHONDRIAL"/>
    <property type="match status" value="1"/>
</dbReference>
<feature type="transmembrane region" description="Helical" evidence="7">
    <location>
        <begin position="223"/>
        <end position="241"/>
    </location>
</feature>
<evidence type="ECO:0000256" key="5">
    <source>
        <dbReference type="ARBA" id="ARBA00022989"/>
    </source>
</evidence>
<evidence type="ECO:0000256" key="4">
    <source>
        <dbReference type="ARBA" id="ARBA00022840"/>
    </source>
</evidence>